<dbReference type="Pfam" id="PF03631">
    <property type="entry name" value="Virul_fac_BrkB"/>
    <property type="match status" value="1"/>
</dbReference>
<accession>Q0G699</accession>
<feature type="transmembrane region" description="Helical" evidence="7">
    <location>
        <begin position="299"/>
        <end position="321"/>
    </location>
</feature>
<evidence type="ECO:0000256" key="2">
    <source>
        <dbReference type="ARBA" id="ARBA00022475"/>
    </source>
</evidence>
<keyword evidence="9" id="KW-1185">Reference proteome</keyword>
<feature type="transmembrane region" description="Helical" evidence="7">
    <location>
        <begin position="146"/>
        <end position="164"/>
    </location>
</feature>
<organism evidence="8 9">
    <name type="scientific">Fulvimarina pelagi HTCC2506</name>
    <dbReference type="NCBI Taxonomy" id="314231"/>
    <lineage>
        <taxon>Bacteria</taxon>
        <taxon>Pseudomonadati</taxon>
        <taxon>Pseudomonadota</taxon>
        <taxon>Alphaproteobacteria</taxon>
        <taxon>Hyphomicrobiales</taxon>
        <taxon>Aurantimonadaceae</taxon>
        <taxon>Fulvimarina</taxon>
    </lineage>
</organism>
<protein>
    <submittedName>
        <fullName evidence="8">Uncharacterized protein</fullName>
    </submittedName>
</protein>
<feature type="compositionally biased region" description="Basic and acidic residues" evidence="6">
    <location>
        <begin position="37"/>
        <end position="53"/>
    </location>
</feature>
<dbReference type="EMBL" id="AATP01000001">
    <property type="protein sequence ID" value="EAU42815.1"/>
    <property type="molecule type" value="Genomic_DNA"/>
</dbReference>
<evidence type="ECO:0000313" key="8">
    <source>
        <dbReference type="EMBL" id="EAU42815.1"/>
    </source>
</evidence>
<dbReference type="NCBIfam" id="TIGR00765">
    <property type="entry name" value="yihY_not_rbn"/>
    <property type="match status" value="1"/>
</dbReference>
<evidence type="ECO:0000256" key="6">
    <source>
        <dbReference type="SAM" id="MobiDB-lite"/>
    </source>
</evidence>
<reference evidence="8 9" key="1">
    <citation type="journal article" date="2010" name="J. Bacteriol.">
        <title>Genome sequence of Fulvimarina pelagi HTCC2506T, a Mn(II)-oxidizing alphaproteobacterium possessing an aerobic anoxygenic photosynthetic gene cluster and Xanthorhodopsin.</title>
        <authorList>
            <person name="Kang I."/>
            <person name="Oh H.M."/>
            <person name="Lim S.I."/>
            <person name="Ferriera S."/>
            <person name="Giovannoni S.J."/>
            <person name="Cho J.C."/>
        </authorList>
    </citation>
    <scope>NUCLEOTIDE SEQUENCE [LARGE SCALE GENOMIC DNA]</scope>
    <source>
        <strain evidence="8 9">HTCC2506</strain>
    </source>
</reference>
<sequence>MLPREAFKAKTPPDMNSAGEGIFGNAMVGRFSPYTNEETRRRASEPGRGRDAEGPLDIPLKGWKDIGLRLYSSFFEDRVMLIAAGATFYLLLALFPAFAVFVSLYGFVSDPATISDHIAFIGQFLPQAGTELLESQLDTLARQDPASLSVGFLTGFLFAMWSANNGIKTLFEAMNVAYGETEQRSFLKLNAVAFCFTIGMIIVGIVLITAIGVIPAIMKILGLQTFSEIFIAALRWPVVFLLIVAAIAAIYRYGPSRKRARWKWVIGGAFLTAFVWLVASISFSWYLQNFANYNATYGSLGAVIGFMMWVWVSSVIFIIGAEVNAEMEHQTAHDTTAYPPSPIGERGARVADTLGQSGRRVAEPTAEKKGLFG</sequence>
<comment type="caution">
    <text evidence="8">The sequence shown here is derived from an EMBL/GenBank/DDBJ whole genome shotgun (WGS) entry which is preliminary data.</text>
</comment>
<keyword evidence="3 7" id="KW-0812">Transmembrane</keyword>
<gene>
    <name evidence="8" type="ORF">FP2506_08236</name>
</gene>
<evidence type="ECO:0000256" key="5">
    <source>
        <dbReference type="ARBA" id="ARBA00023136"/>
    </source>
</evidence>
<feature type="transmembrane region" description="Helical" evidence="7">
    <location>
        <begin position="264"/>
        <end position="287"/>
    </location>
</feature>
<evidence type="ECO:0000256" key="3">
    <source>
        <dbReference type="ARBA" id="ARBA00022692"/>
    </source>
</evidence>
<evidence type="ECO:0000256" key="7">
    <source>
        <dbReference type="SAM" id="Phobius"/>
    </source>
</evidence>
<dbReference type="InterPro" id="IPR017039">
    <property type="entry name" value="Virul_fac_BrkB"/>
</dbReference>
<feature type="region of interest" description="Disordered" evidence="6">
    <location>
        <begin position="35"/>
        <end position="54"/>
    </location>
</feature>
<evidence type="ECO:0000256" key="4">
    <source>
        <dbReference type="ARBA" id="ARBA00022989"/>
    </source>
</evidence>
<proteinExistence type="predicted"/>
<dbReference type="HOGENOM" id="CLU_045539_0_1_5"/>
<keyword evidence="4 7" id="KW-1133">Transmembrane helix</keyword>
<dbReference type="Proteomes" id="UP000004310">
    <property type="component" value="Unassembled WGS sequence"/>
</dbReference>
<dbReference type="PANTHER" id="PTHR30213:SF0">
    <property type="entry name" value="UPF0761 MEMBRANE PROTEIN YIHY"/>
    <property type="match status" value="1"/>
</dbReference>
<feature type="transmembrane region" description="Helical" evidence="7">
    <location>
        <begin position="79"/>
        <end position="107"/>
    </location>
</feature>
<dbReference type="GO" id="GO:0005886">
    <property type="term" value="C:plasma membrane"/>
    <property type="evidence" value="ECO:0007669"/>
    <property type="project" value="UniProtKB-SubCell"/>
</dbReference>
<dbReference type="PANTHER" id="PTHR30213">
    <property type="entry name" value="INNER MEMBRANE PROTEIN YHJD"/>
    <property type="match status" value="1"/>
</dbReference>
<dbReference type="AlphaFoldDB" id="Q0G699"/>
<evidence type="ECO:0000313" key="9">
    <source>
        <dbReference type="Proteomes" id="UP000004310"/>
    </source>
</evidence>
<dbReference type="eggNOG" id="COG1295">
    <property type="taxonomic scope" value="Bacteria"/>
</dbReference>
<name>Q0G699_9HYPH</name>
<comment type="subcellular location">
    <subcellularLocation>
        <location evidence="1">Cell membrane</location>
        <topology evidence="1">Multi-pass membrane protein</topology>
    </subcellularLocation>
</comment>
<feature type="transmembrane region" description="Helical" evidence="7">
    <location>
        <begin position="191"/>
        <end position="217"/>
    </location>
</feature>
<keyword evidence="5 7" id="KW-0472">Membrane</keyword>
<keyword evidence="2" id="KW-1003">Cell membrane</keyword>
<feature type="transmembrane region" description="Helical" evidence="7">
    <location>
        <begin position="229"/>
        <end position="252"/>
    </location>
</feature>
<evidence type="ECO:0000256" key="1">
    <source>
        <dbReference type="ARBA" id="ARBA00004651"/>
    </source>
</evidence>